<proteinExistence type="predicted"/>
<protein>
    <submittedName>
        <fullName evidence="1">Ig-like domain-containing protein</fullName>
    </submittedName>
</protein>
<sequence length="75" mass="8853">MKTSWIQRNSLLTLQCDVLLTEEESENYTLEWRKDNKLIFSAYGNEDSGHSIESMQVSSNNIKKYTFYKKKVNLI</sequence>
<reference evidence="1" key="1">
    <citation type="submission" date="2015-08" db="UniProtKB">
        <authorList>
            <consortium name="WormBaseParasite"/>
        </authorList>
    </citation>
    <scope>IDENTIFICATION</scope>
</reference>
<dbReference type="AlphaFoldDB" id="A0A0K0E5X0"/>
<name>A0A0K0E5X0_STRER</name>
<dbReference type="WBParaSite" id="SSTP_0000490500.1">
    <property type="protein sequence ID" value="SSTP_0000490500.1"/>
    <property type="gene ID" value="SSTP_0000490500"/>
</dbReference>
<organism evidence="1">
    <name type="scientific">Strongyloides stercoralis</name>
    <name type="common">Threadworm</name>
    <dbReference type="NCBI Taxonomy" id="6248"/>
    <lineage>
        <taxon>Eukaryota</taxon>
        <taxon>Metazoa</taxon>
        <taxon>Ecdysozoa</taxon>
        <taxon>Nematoda</taxon>
        <taxon>Chromadorea</taxon>
        <taxon>Rhabditida</taxon>
        <taxon>Tylenchina</taxon>
        <taxon>Panagrolaimomorpha</taxon>
        <taxon>Strongyloidoidea</taxon>
        <taxon>Strongyloididae</taxon>
        <taxon>Strongyloides</taxon>
    </lineage>
</organism>
<accession>A0A0K0E5X0</accession>
<evidence type="ECO:0000313" key="1">
    <source>
        <dbReference type="WBParaSite" id="SSTP_0000490500.1"/>
    </source>
</evidence>